<dbReference type="InterPro" id="IPR053093">
    <property type="entry name" value="GPCR-like"/>
</dbReference>
<dbReference type="STRING" id="6248.A0A0K0E0G0"/>
<dbReference type="WBParaSite" id="TCONS_00000237.p1">
    <property type="protein sequence ID" value="TCONS_00000237.p1"/>
    <property type="gene ID" value="XLOC_000255"/>
</dbReference>
<dbReference type="WBParaSite" id="SSTP_0000297300.1">
    <property type="protein sequence ID" value="SSTP_0000297300.1"/>
    <property type="gene ID" value="SSTP_0000297300"/>
</dbReference>
<evidence type="ECO:0000313" key="9">
    <source>
        <dbReference type="WBParaSite" id="SSTP_0000297300.1"/>
    </source>
</evidence>
<comment type="subcellular location">
    <subcellularLocation>
        <location evidence="1">Membrane</location>
    </subcellularLocation>
</comment>
<dbReference type="PRINTS" id="PR00237">
    <property type="entry name" value="GPCRRHODOPSN"/>
</dbReference>
<evidence type="ECO:0000313" key="8">
    <source>
        <dbReference type="Proteomes" id="UP000035681"/>
    </source>
</evidence>
<organism evidence="9">
    <name type="scientific">Strongyloides stercoralis</name>
    <name type="common">Threadworm</name>
    <dbReference type="NCBI Taxonomy" id="6248"/>
    <lineage>
        <taxon>Eukaryota</taxon>
        <taxon>Metazoa</taxon>
        <taxon>Ecdysozoa</taxon>
        <taxon>Nematoda</taxon>
        <taxon>Chromadorea</taxon>
        <taxon>Rhabditida</taxon>
        <taxon>Tylenchina</taxon>
        <taxon>Panagrolaimomorpha</taxon>
        <taxon>Strongyloidoidea</taxon>
        <taxon>Strongyloididae</taxon>
        <taxon>Strongyloides</taxon>
    </lineage>
</organism>
<comment type="similarity">
    <text evidence="5">Belongs to the G-protein coupled receptor 1 family.</text>
</comment>
<dbReference type="SUPFAM" id="SSF81321">
    <property type="entry name" value="Family A G protein-coupled receptor-like"/>
    <property type="match status" value="1"/>
</dbReference>
<evidence type="ECO:0000259" key="7">
    <source>
        <dbReference type="PROSITE" id="PS50262"/>
    </source>
</evidence>
<evidence type="ECO:0000256" key="2">
    <source>
        <dbReference type="ARBA" id="ARBA00022692"/>
    </source>
</evidence>
<evidence type="ECO:0000256" key="4">
    <source>
        <dbReference type="ARBA" id="ARBA00023136"/>
    </source>
</evidence>
<feature type="transmembrane region" description="Helical" evidence="6">
    <location>
        <begin position="143"/>
        <end position="163"/>
    </location>
</feature>
<dbReference type="InterPro" id="IPR019427">
    <property type="entry name" value="7TM_GPCR_serpentine_rcpt_Srw"/>
</dbReference>
<dbReference type="AlphaFoldDB" id="A0A0K0E0G0"/>
<keyword evidence="2 5" id="KW-0812">Transmembrane</keyword>
<reference evidence="9" key="1">
    <citation type="submission" date="2015-08" db="UniProtKB">
        <authorList>
            <consortium name="WormBaseParasite"/>
        </authorList>
    </citation>
    <scope>IDENTIFICATION</scope>
</reference>
<evidence type="ECO:0000256" key="1">
    <source>
        <dbReference type="ARBA" id="ARBA00004370"/>
    </source>
</evidence>
<evidence type="ECO:0000256" key="6">
    <source>
        <dbReference type="SAM" id="Phobius"/>
    </source>
</evidence>
<accession>A0A0K0E0G0</accession>
<keyword evidence="5" id="KW-0675">Receptor</keyword>
<dbReference type="PROSITE" id="PS50262">
    <property type="entry name" value="G_PROTEIN_RECEP_F1_2"/>
    <property type="match status" value="1"/>
</dbReference>
<feature type="transmembrane region" description="Helical" evidence="6">
    <location>
        <begin position="101"/>
        <end position="122"/>
    </location>
</feature>
<keyword evidence="5" id="KW-0807">Transducer</keyword>
<evidence type="ECO:0000256" key="5">
    <source>
        <dbReference type="RuleBase" id="RU000688"/>
    </source>
</evidence>
<protein>
    <submittedName>
        <fullName evidence="9 10">G_PROTEIN_RECEP_F1_2 domain-containing protein</fullName>
    </submittedName>
</protein>
<proteinExistence type="inferred from homology"/>
<name>A0A0K0E0G0_STRER</name>
<feature type="transmembrane region" description="Helical" evidence="6">
    <location>
        <begin position="22"/>
        <end position="42"/>
    </location>
</feature>
<feature type="transmembrane region" description="Helical" evidence="6">
    <location>
        <begin position="54"/>
        <end position="77"/>
    </location>
</feature>
<dbReference type="Pfam" id="PF10324">
    <property type="entry name" value="7TM_GPCR_Srw"/>
    <property type="match status" value="1"/>
</dbReference>
<keyword evidence="3 6" id="KW-1133">Transmembrane helix</keyword>
<dbReference type="PANTHER" id="PTHR47760">
    <property type="entry name" value="G-PROTEIN COUPLED RECEPTOR B0563.6-LIKE PROTEIN-RELATED"/>
    <property type="match status" value="1"/>
</dbReference>
<sequence length="388" mass="44576">MFTLELDEYADPKLNELARVDYIGHGVIMPIVLSIGFLNQCMNVKTLSQLPSPGFLYLKASAIADILSIVALIPFVLRHMHVHYCYSYLAMFYHAHLELPIANSLITTSALCIVSMTIDRYLSICHPIKFFNNVESRKRIKNTIICLYFISIIVYIPSCWQNYVHGESMENINITSRNRLDDYCKLDTHYKGIIYMRRLNEELNSSAIFTGYLFSREIISRLGSILILVLLNLLMVKSLSKYHQRNLDRRRSFRRSSNSERNRISVLLFITSATFIVCNLPASLLSVFKGRLTDHSIGYQIFRASCNLIQSTSYLYNFYLYTLCSSEYREAFLKIINCKRYIDGKEATSKIVRGSKMILSVNSKDKNVVPLLNSPNHALSSRSPTLSK</sequence>
<keyword evidence="4 6" id="KW-0472">Membrane</keyword>
<dbReference type="GO" id="GO:0016020">
    <property type="term" value="C:membrane"/>
    <property type="evidence" value="ECO:0007669"/>
    <property type="project" value="UniProtKB-SubCell"/>
</dbReference>
<keyword evidence="5" id="KW-0297">G-protein coupled receptor</keyword>
<dbReference type="Gene3D" id="1.20.1070.10">
    <property type="entry name" value="Rhodopsin 7-helix transmembrane proteins"/>
    <property type="match status" value="1"/>
</dbReference>
<keyword evidence="8" id="KW-1185">Reference proteome</keyword>
<dbReference type="GO" id="GO:0008528">
    <property type="term" value="F:G protein-coupled peptide receptor activity"/>
    <property type="evidence" value="ECO:0007669"/>
    <property type="project" value="InterPro"/>
</dbReference>
<evidence type="ECO:0000256" key="3">
    <source>
        <dbReference type="ARBA" id="ARBA00022989"/>
    </source>
</evidence>
<dbReference type="PROSITE" id="PS00237">
    <property type="entry name" value="G_PROTEIN_RECEP_F1_1"/>
    <property type="match status" value="1"/>
</dbReference>
<dbReference type="InterPro" id="IPR000276">
    <property type="entry name" value="GPCR_Rhodpsn"/>
</dbReference>
<dbReference type="Proteomes" id="UP000035681">
    <property type="component" value="Unplaced"/>
</dbReference>
<feature type="domain" description="G-protein coupled receptors family 1 profile" evidence="7">
    <location>
        <begin position="24"/>
        <end position="321"/>
    </location>
</feature>
<feature type="transmembrane region" description="Helical" evidence="6">
    <location>
        <begin position="264"/>
        <end position="288"/>
    </location>
</feature>
<dbReference type="PANTHER" id="PTHR47760:SF3">
    <property type="entry name" value="G-PROTEIN COUPLED RECEPTOR AH9.1-RELATED"/>
    <property type="match status" value="1"/>
</dbReference>
<dbReference type="CDD" id="cd14978">
    <property type="entry name" value="7tmA_FMRFamide_R-like"/>
    <property type="match status" value="1"/>
</dbReference>
<dbReference type="InterPro" id="IPR017452">
    <property type="entry name" value="GPCR_Rhodpsn_7TM"/>
</dbReference>
<evidence type="ECO:0000313" key="10">
    <source>
        <dbReference type="WBParaSite" id="TCONS_00000237.p1"/>
    </source>
</evidence>
<feature type="transmembrane region" description="Helical" evidence="6">
    <location>
        <begin position="218"/>
        <end position="236"/>
    </location>
</feature>